<name>A0ABW2EMQ3_9BACI</name>
<evidence type="ECO:0000313" key="3">
    <source>
        <dbReference type="Proteomes" id="UP001596410"/>
    </source>
</evidence>
<protein>
    <submittedName>
        <fullName evidence="2">IS3 family transposase</fullName>
    </submittedName>
</protein>
<evidence type="ECO:0000313" key="2">
    <source>
        <dbReference type="EMBL" id="MFC7061684.1"/>
    </source>
</evidence>
<dbReference type="EMBL" id="JBHSZV010000015">
    <property type="protein sequence ID" value="MFC7061684.1"/>
    <property type="molecule type" value="Genomic_DNA"/>
</dbReference>
<gene>
    <name evidence="2" type="ORF">ACFQIC_07400</name>
</gene>
<proteinExistence type="predicted"/>
<dbReference type="RefSeq" id="WP_204706103.1">
    <property type="nucleotide sequence ID" value="NZ_JBHSZV010000015.1"/>
</dbReference>
<sequence length="45" mass="5350">MELVEGDGYAYGYRKLAKSLRRQERLVLNKKKAYRLCKELVILHP</sequence>
<feature type="domain" description="HTH-like" evidence="1">
    <location>
        <begin position="5"/>
        <end position="41"/>
    </location>
</feature>
<accession>A0ABW2EMQ3</accession>
<dbReference type="Proteomes" id="UP001596410">
    <property type="component" value="Unassembled WGS sequence"/>
</dbReference>
<dbReference type="Pfam" id="PF13276">
    <property type="entry name" value="HTH_21"/>
    <property type="match status" value="1"/>
</dbReference>
<evidence type="ECO:0000259" key="1">
    <source>
        <dbReference type="Pfam" id="PF13276"/>
    </source>
</evidence>
<reference evidence="3" key="1">
    <citation type="journal article" date="2019" name="Int. J. Syst. Evol. Microbiol.">
        <title>The Global Catalogue of Microorganisms (GCM) 10K type strain sequencing project: providing services to taxonomists for standard genome sequencing and annotation.</title>
        <authorList>
            <consortium name="The Broad Institute Genomics Platform"/>
            <consortium name="The Broad Institute Genome Sequencing Center for Infectious Disease"/>
            <person name="Wu L."/>
            <person name="Ma J."/>
        </authorList>
    </citation>
    <scope>NUCLEOTIDE SEQUENCE [LARGE SCALE GENOMIC DNA]</scope>
    <source>
        <strain evidence="3">CGMCC 4.1621</strain>
    </source>
</reference>
<comment type="caution">
    <text evidence="2">The sequence shown here is derived from an EMBL/GenBank/DDBJ whole genome shotgun (WGS) entry which is preliminary data.</text>
</comment>
<keyword evidence="3" id="KW-1185">Reference proteome</keyword>
<dbReference type="InterPro" id="IPR025948">
    <property type="entry name" value="HTH-like_dom"/>
</dbReference>
<organism evidence="2 3">
    <name type="scientific">Halobacillus seohaensis</name>
    <dbReference type="NCBI Taxonomy" id="447421"/>
    <lineage>
        <taxon>Bacteria</taxon>
        <taxon>Bacillati</taxon>
        <taxon>Bacillota</taxon>
        <taxon>Bacilli</taxon>
        <taxon>Bacillales</taxon>
        <taxon>Bacillaceae</taxon>
        <taxon>Halobacillus</taxon>
    </lineage>
</organism>